<dbReference type="HOGENOM" id="CLU_019505_1_1_9"/>
<dbReference type="Pfam" id="PF04717">
    <property type="entry name" value="Phage_base_V"/>
    <property type="match status" value="1"/>
</dbReference>
<dbReference type="Proteomes" id="UP000002970">
    <property type="component" value="Unassembled WGS sequence"/>
</dbReference>
<dbReference type="eggNOG" id="COG3501">
    <property type="taxonomic scope" value="Bacteria"/>
</dbReference>
<sequence>MGLFDEMLETDETEDGGQANINGVAIGVVKENWDKDHPGMIKAEISLGSSGKNLTDWIPVAVPYAGKEFGTYFLPEIGSQVLLAFHMGDINCPIVIGSLWNQTDVVPPETANEKNTVKKIKTKGGNVITISEESGKEKISIQTKGELKAELDDENQKIILQDKEGKNAISIDAKNGTMNFKSEKKAVFNINGQPMLTLDGEGKAVKIKAGKIEIEADQSLTMKGQTAGLDGNSLKIQGQQLELTAKASMAIKANASLKAESSGMTEIKGSMLKLN</sequence>
<evidence type="ECO:0000313" key="2">
    <source>
        <dbReference type="EMBL" id="EGA92300.1"/>
    </source>
</evidence>
<accession>E7GSF7</accession>
<comment type="caution">
    <text evidence="2">The sequence shown here is derived from an EMBL/GenBank/DDBJ whole genome shotgun (WGS) entry which is preliminary data.</text>
</comment>
<name>E7GSF7_CLOS6</name>
<dbReference type="InterPro" id="IPR037026">
    <property type="entry name" value="Vgr_OB-fold_dom_sf"/>
</dbReference>
<evidence type="ECO:0000313" key="3">
    <source>
        <dbReference type="Proteomes" id="UP000002970"/>
    </source>
</evidence>
<feature type="domain" description="Gp5/Type VI secretion system Vgr protein OB-fold" evidence="1">
    <location>
        <begin position="26"/>
        <end position="100"/>
    </location>
</feature>
<protein>
    <recommendedName>
        <fullName evidence="1">Gp5/Type VI secretion system Vgr protein OB-fold domain-containing protein</fullName>
    </recommendedName>
</protein>
<keyword evidence="3" id="KW-1185">Reference proteome</keyword>
<dbReference type="InterPro" id="IPR006531">
    <property type="entry name" value="Gp5/Vgr_OB"/>
</dbReference>
<organism evidence="2 3">
    <name type="scientific">Clostridium symbiosum (strain WAL-14163)</name>
    <dbReference type="NCBI Taxonomy" id="742740"/>
    <lineage>
        <taxon>Bacteria</taxon>
        <taxon>Bacillati</taxon>
        <taxon>Bacillota</taxon>
        <taxon>Clostridia</taxon>
        <taxon>Lachnospirales</taxon>
        <taxon>Lachnospiraceae</taxon>
        <taxon>Otoolea</taxon>
    </lineage>
</organism>
<dbReference type="SUPFAM" id="SSF69349">
    <property type="entry name" value="Phage fibre proteins"/>
    <property type="match status" value="1"/>
</dbReference>
<reference evidence="2 3" key="1">
    <citation type="submission" date="2010-12" db="EMBL/GenBank/DDBJ databases">
        <title>The Genome Sequence of Clostridium symbiosum strain WAL-14163.</title>
        <authorList>
            <person name="Earl A."/>
            <person name="Ward D."/>
            <person name="Feldgarden M."/>
            <person name="Gevers D."/>
            <person name="Finegold S.M."/>
            <person name="Summanen P.H."/>
            <person name="Molitoris D.R."/>
            <person name="Vaisanen M.L."/>
            <person name="Daigneault M."/>
            <person name="Young S.K."/>
            <person name="Zeng Q."/>
            <person name="Gargeya S."/>
            <person name="Fitzgerald M."/>
            <person name="Haas B."/>
            <person name="Abouelleil A."/>
            <person name="Alvarado L."/>
            <person name="Arachchi H.M."/>
            <person name="Berlin A."/>
            <person name="Brown A."/>
            <person name="Chapman S.B."/>
            <person name="Chen Z."/>
            <person name="Dunbar C."/>
            <person name="Freedman E."/>
            <person name="Gearin G."/>
            <person name="Gellesch M."/>
            <person name="Goldberg J."/>
            <person name="Griggs A."/>
            <person name="Gujja S."/>
            <person name="Heilman E."/>
            <person name="Heiman D."/>
            <person name="Howarth C."/>
            <person name="Larson L."/>
            <person name="Lui A."/>
            <person name="MacDonald P.J.P."/>
            <person name="Mehta T."/>
            <person name="Montmayeur A."/>
            <person name="Murphy C."/>
            <person name="Neiman D."/>
            <person name="Pearson M."/>
            <person name="Priest M."/>
            <person name="Roberts A."/>
            <person name="Saif S."/>
            <person name="Shea T."/>
            <person name="Shenoy N."/>
            <person name="Sisk P."/>
            <person name="Stolte C."/>
            <person name="Sykes S."/>
            <person name="White J."/>
            <person name="Yandava C."/>
            <person name="Nusbaum C."/>
            <person name="Birren B."/>
        </authorList>
    </citation>
    <scope>NUCLEOTIDE SEQUENCE [LARGE SCALE GENOMIC DNA]</scope>
    <source>
        <strain evidence="2 3">WAL-14163</strain>
    </source>
</reference>
<dbReference type="RefSeq" id="WP_003503752.1">
    <property type="nucleotide sequence ID" value="NZ_GL834317.1"/>
</dbReference>
<gene>
    <name evidence="2" type="ORF">HMPREF9474_03852</name>
</gene>
<evidence type="ECO:0000259" key="1">
    <source>
        <dbReference type="Pfam" id="PF04717"/>
    </source>
</evidence>
<dbReference type="STRING" id="1512.GCA_900049235_04164"/>
<dbReference type="SUPFAM" id="SSF69255">
    <property type="entry name" value="gp5 N-terminal domain-like"/>
    <property type="match status" value="1"/>
</dbReference>
<dbReference type="EMBL" id="ADLQ01000083">
    <property type="protein sequence ID" value="EGA92300.1"/>
    <property type="molecule type" value="Genomic_DNA"/>
</dbReference>
<proteinExistence type="predicted"/>
<dbReference type="AlphaFoldDB" id="E7GSF7"/>
<dbReference type="Gene3D" id="2.40.50.230">
    <property type="entry name" value="Gp5 N-terminal domain"/>
    <property type="match status" value="1"/>
</dbReference>